<keyword evidence="1" id="KW-0732">Signal</keyword>
<gene>
    <name evidence="2" type="ORF">IEQ31_15140</name>
</gene>
<comment type="caution">
    <text evidence="2">The sequence shown here is derived from an EMBL/GenBank/DDBJ whole genome shotgun (WGS) entry which is preliminary data.</text>
</comment>
<keyword evidence="3" id="KW-1185">Reference proteome</keyword>
<reference evidence="2 3" key="1">
    <citation type="submission" date="2020-09" db="EMBL/GenBank/DDBJ databases">
        <title>Actinomycete isolated from the Camponotus japonicus Mayr.</title>
        <authorList>
            <person name="Gong X."/>
        </authorList>
    </citation>
    <scope>NUCLEOTIDE SEQUENCE [LARGE SCALE GENOMIC DNA]</scope>
    <source>
        <strain evidence="2 3">2C-HV3</strain>
    </source>
</reference>
<dbReference type="EMBL" id="JACXRZ010000009">
    <property type="protein sequence ID" value="MBD3144514.1"/>
    <property type="molecule type" value="Genomic_DNA"/>
</dbReference>
<evidence type="ECO:0000256" key="1">
    <source>
        <dbReference type="SAM" id="SignalP"/>
    </source>
</evidence>
<proteinExistence type="predicted"/>
<evidence type="ECO:0008006" key="4">
    <source>
        <dbReference type="Google" id="ProtNLM"/>
    </source>
</evidence>
<evidence type="ECO:0000313" key="2">
    <source>
        <dbReference type="EMBL" id="MBD3144514.1"/>
    </source>
</evidence>
<dbReference type="RefSeq" id="WP_191052044.1">
    <property type="nucleotide sequence ID" value="NZ_JACXRZ010000009.1"/>
</dbReference>
<sequence>MRTLQCALPSASANNPTRRRATRYVSTLASALAILGALVVAPAPANAVAAETYASITCTNSQFGGYDLKYKGWGVQYAPNRQIKVVTKTYGTNGALLNTQSTTLYTSSSGSWSTPTYSGYAGSEIGGTESPAVYVSAQYAPSGSFIDDAWDEC</sequence>
<organism evidence="2 3">
    <name type="scientific">Microbispora bryophytorum subsp. camponoti</name>
    <dbReference type="NCBI Taxonomy" id="1677852"/>
    <lineage>
        <taxon>Bacteria</taxon>
        <taxon>Bacillati</taxon>
        <taxon>Actinomycetota</taxon>
        <taxon>Actinomycetes</taxon>
        <taxon>Streptosporangiales</taxon>
        <taxon>Streptosporangiaceae</taxon>
        <taxon>Microbispora</taxon>
    </lineage>
</organism>
<protein>
    <recommendedName>
        <fullName evidence="4">Secreted protein</fullName>
    </recommendedName>
</protein>
<feature type="signal peptide" evidence="1">
    <location>
        <begin position="1"/>
        <end position="49"/>
    </location>
</feature>
<evidence type="ECO:0000313" key="3">
    <source>
        <dbReference type="Proteomes" id="UP000653231"/>
    </source>
</evidence>
<feature type="chain" id="PRO_5046974085" description="Secreted protein" evidence="1">
    <location>
        <begin position="50"/>
        <end position="153"/>
    </location>
</feature>
<dbReference type="Proteomes" id="UP000653231">
    <property type="component" value="Unassembled WGS sequence"/>
</dbReference>
<name>A0ABR8L446_9ACTN</name>
<accession>A0ABR8L446</accession>